<dbReference type="SUPFAM" id="SSF55729">
    <property type="entry name" value="Acyl-CoA N-acyltransferases (Nat)"/>
    <property type="match status" value="1"/>
</dbReference>
<evidence type="ECO:0000313" key="5">
    <source>
        <dbReference type="Proteomes" id="UP000317043"/>
    </source>
</evidence>
<feature type="domain" description="N-acetyltransferase" evidence="3">
    <location>
        <begin position="4"/>
        <end position="182"/>
    </location>
</feature>
<dbReference type="Gene3D" id="3.40.630.30">
    <property type="match status" value="1"/>
</dbReference>
<dbReference type="OrthoDB" id="5243635at2"/>
<dbReference type="AlphaFoldDB" id="A0A543ASQ4"/>
<dbReference type="PROSITE" id="PS51186">
    <property type="entry name" value="GNAT"/>
    <property type="match status" value="1"/>
</dbReference>
<keyword evidence="4" id="KW-0689">Ribosomal protein</keyword>
<dbReference type="Pfam" id="PF13508">
    <property type="entry name" value="Acetyltransf_7"/>
    <property type="match status" value="1"/>
</dbReference>
<dbReference type="RefSeq" id="WP_142035527.1">
    <property type="nucleotide sequence ID" value="NZ_JBHTGS010000001.1"/>
</dbReference>
<keyword evidence="5" id="KW-1185">Reference proteome</keyword>
<dbReference type="InParanoid" id="A0A543ASQ4"/>
<dbReference type="CDD" id="cd04301">
    <property type="entry name" value="NAT_SF"/>
    <property type="match status" value="1"/>
</dbReference>
<reference evidence="4 5" key="1">
    <citation type="submission" date="2019-06" db="EMBL/GenBank/DDBJ databases">
        <title>Sequencing the genomes of 1000 actinobacteria strains.</title>
        <authorList>
            <person name="Klenk H.-P."/>
        </authorList>
    </citation>
    <scope>NUCLEOTIDE SEQUENCE [LARGE SCALE GENOMIC DNA]</scope>
    <source>
        <strain evidence="4 5">DSM 45928</strain>
    </source>
</reference>
<dbReference type="GO" id="GO:0016747">
    <property type="term" value="F:acyltransferase activity, transferring groups other than amino-acyl groups"/>
    <property type="evidence" value="ECO:0007669"/>
    <property type="project" value="InterPro"/>
</dbReference>
<dbReference type="InterPro" id="IPR050832">
    <property type="entry name" value="Bact_Acetyltransf"/>
</dbReference>
<keyword evidence="4" id="KW-0687">Ribonucleoprotein</keyword>
<evidence type="ECO:0000256" key="1">
    <source>
        <dbReference type="ARBA" id="ARBA00022679"/>
    </source>
</evidence>
<dbReference type="EMBL" id="VFOW01000001">
    <property type="protein sequence ID" value="TQL75525.1"/>
    <property type="molecule type" value="Genomic_DNA"/>
</dbReference>
<organism evidence="4 5">
    <name type="scientific">Stackebrandtia endophytica</name>
    <dbReference type="NCBI Taxonomy" id="1496996"/>
    <lineage>
        <taxon>Bacteria</taxon>
        <taxon>Bacillati</taxon>
        <taxon>Actinomycetota</taxon>
        <taxon>Actinomycetes</taxon>
        <taxon>Glycomycetales</taxon>
        <taxon>Glycomycetaceae</taxon>
        <taxon>Stackebrandtia</taxon>
    </lineage>
</organism>
<comment type="caution">
    <text evidence="4">The sequence shown here is derived from an EMBL/GenBank/DDBJ whole genome shotgun (WGS) entry which is preliminary data.</text>
</comment>
<dbReference type="InterPro" id="IPR000182">
    <property type="entry name" value="GNAT_dom"/>
</dbReference>
<keyword evidence="2" id="KW-0012">Acyltransferase</keyword>
<dbReference type="InterPro" id="IPR016181">
    <property type="entry name" value="Acyl_CoA_acyltransferase"/>
</dbReference>
<name>A0A543ASQ4_9ACTN</name>
<keyword evidence="1" id="KW-0808">Transferase</keyword>
<evidence type="ECO:0000256" key="2">
    <source>
        <dbReference type="ARBA" id="ARBA00023315"/>
    </source>
</evidence>
<accession>A0A543ASQ4</accession>
<evidence type="ECO:0000313" key="4">
    <source>
        <dbReference type="EMBL" id="TQL75525.1"/>
    </source>
</evidence>
<evidence type="ECO:0000259" key="3">
    <source>
        <dbReference type="PROSITE" id="PS51186"/>
    </source>
</evidence>
<proteinExistence type="predicted"/>
<dbReference type="Proteomes" id="UP000317043">
    <property type="component" value="Unassembled WGS sequence"/>
</dbReference>
<protein>
    <submittedName>
        <fullName evidence="4">Ribosomal protein S18 acetylase RimI-like enzyme</fullName>
    </submittedName>
</protein>
<dbReference type="GO" id="GO:0005840">
    <property type="term" value="C:ribosome"/>
    <property type="evidence" value="ECO:0007669"/>
    <property type="project" value="UniProtKB-KW"/>
</dbReference>
<gene>
    <name evidence="4" type="ORF">FB566_1031</name>
</gene>
<dbReference type="PANTHER" id="PTHR43877">
    <property type="entry name" value="AMINOALKYLPHOSPHONATE N-ACETYLTRANSFERASE-RELATED-RELATED"/>
    <property type="match status" value="1"/>
</dbReference>
<sequence length="193" mass="21130">MALGYVRPAKEADVDEIARIQLSTWRAAYSGIVPAEVLDSLDTTWLARQWRESIVNPPSPTHQVFVAVEQAESDRQAITTVGFAAVGPAPEDEEVAEQSGLVTEMLVEPRFGRRGHGSRLLSAAVAHWRSHDLTTAYAWAFARDAATLGFYKSAGWDADGARRTLEMADQRVPQVRLHCDLTEDDEPGQAASA</sequence>